<protein>
    <submittedName>
        <fullName evidence="1">Uncharacterized protein</fullName>
    </submittedName>
</protein>
<evidence type="ECO:0000313" key="1">
    <source>
        <dbReference type="EMBL" id="SUS07970.1"/>
    </source>
</evidence>
<gene>
    <name evidence="1" type="ORF">DF3PB_5450006</name>
</gene>
<proteinExistence type="predicted"/>
<organism evidence="1">
    <name type="scientific">metagenome</name>
    <dbReference type="NCBI Taxonomy" id="256318"/>
    <lineage>
        <taxon>unclassified sequences</taxon>
        <taxon>metagenomes</taxon>
    </lineage>
</organism>
<accession>A0A380THQ5</accession>
<name>A0A380THQ5_9ZZZZ</name>
<dbReference type="EMBL" id="UIDG01000496">
    <property type="protein sequence ID" value="SUS07970.1"/>
    <property type="molecule type" value="Genomic_DNA"/>
</dbReference>
<sequence>MLQLEATPAAARRRYMAIAA</sequence>
<reference evidence="1" key="1">
    <citation type="submission" date="2018-07" db="EMBL/GenBank/DDBJ databases">
        <authorList>
            <person name="Quirk P.G."/>
            <person name="Krulwich T.A."/>
        </authorList>
    </citation>
    <scope>NUCLEOTIDE SEQUENCE</scope>
</reference>
<dbReference type="AlphaFoldDB" id="A0A380THQ5"/>